<feature type="domain" description="DNA-directed DNA polymerase family A palm" evidence="6">
    <location>
        <begin position="31"/>
        <end position="226"/>
    </location>
</feature>
<keyword evidence="3" id="KW-0548">Nucleotidyltransferase</keyword>
<dbReference type="SUPFAM" id="SSF56672">
    <property type="entry name" value="DNA/RNA polymerases"/>
    <property type="match status" value="1"/>
</dbReference>
<keyword evidence="4" id="KW-0239">DNA-directed DNA polymerase</keyword>
<dbReference type="EC" id="2.7.7.7" evidence="1"/>
<evidence type="ECO:0000256" key="3">
    <source>
        <dbReference type="ARBA" id="ARBA00022695"/>
    </source>
</evidence>
<evidence type="ECO:0000313" key="7">
    <source>
        <dbReference type="EMBL" id="JAG39741.1"/>
    </source>
</evidence>
<evidence type="ECO:0000256" key="2">
    <source>
        <dbReference type="ARBA" id="ARBA00022679"/>
    </source>
</evidence>
<dbReference type="InterPro" id="IPR001098">
    <property type="entry name" value="DNA-dir_DNA_pol_A_palm_dom"/>
</dbReference>
<reference evidence="7" key="2">
    <citation type="submission" date="2014-07" db="EMBL/GenBank/DDBJ databases">
        <authorList>
            <person name="Hull J."/>
        </authorList>
    </citation>
    <scope>NUCLEOTIDE SEQUENCE</scope>
</reference>
<gene>
    <name evidence="7" type="primary">polA_2</name>
    <name evidence="7" type="ORF">CM83_10486</name>
</gene>
<keyword evidence="2" id="KW-0808">Transferase</keyword>
<comment type="catalytic activity">
    <reaction evidence="5">
        <text>DNA(n) + a 2'-deoxyribonucleoside 5'-triphosphate = DNA(n+1) + diphosphate</text>
        <dbReference type="Rhea" id="RHEA:22508"/>
        <dbReference type="Rhea" id="RHEA-COMP:17339"/>
        <dbReference type="Rhea" id="RHEA-COMP:17340"/>
        <dbReference type="ChEBI" id="CHEBI:33019"/>
        <dbReference type="ChEBI" id="CHEBI:61560"/>
        <dbReference type="ChEBI" id="CHEBI:173112"/>
        <dbReference type="EC" id="2.7.7.7"/>
    </reaction>
</comment>
<reference evidence="7" key="1">
    <citation type="journal article" date="2014" name="PLoS ONE">
        <title>Transcriptome-Based Identification of ABC Transporters in the Western Tarnished Plant Bug Lygus hesperus.</title>
        <authorList>
            <person name="Hull J.J."/>
            <person name="Chaney K."/>
            <person name="Geib S.M."/>
            <person name="Fabrick J.A."/>
            <person name="Brent C.S."/>
            <person name="Walsh D."/>
            <person name="Lavine L.C."/>
        </authorList>
    </citation>
    <scope>NUCLEOTIDE SEQUENCE</scope>
</reference>
<dbReference type="GO" id="GO:0003887">
    <property type="term" value="F:DNA-directed DNA polymerase activity"/>
    <property type="evidence" value="ECO:0007669"/>
    <property type="project" value="UniProtKB-KW"/>
</dbReference>
<dbReference type="PROSITE" id="PS00447">
    <property type="entry name" value="DNA_POLYMERASE_A"/>
    <property type="match status" value="1"/>
</dbReference>
<sequence>MIHQHIDMTTTTTSRTTSAYPSCQNIPKDDKSVLRRLFVSRFGAHGRCVEIDYAQLEIVVLALLCKDPKFLSDLRSGVDFHVKRAAAFSGRSYEEIINGYKAHDNTYVELRRRAKRFSFQRLYGAGVRLLHKSTGIPVCDLNTLIDTEAREYPRITSFHRLTRAVALRAQNPGLPTHLLVELPTGVRMSHRTRDVVFNLPPVKNYPIQGYGAELVQIMLGCVLRRFV</sequence>
<dbReference type="InterPro" id="IPR043502">
    <property type="entry name" value="DNA/RNA_pol_sf"/>
</dbReference>
<evidence type="ECO:0000256" key="5">
    <source>
        <dbReference type="ARBA" id="ARBA00049244"/>
    </source>
</evidence>
<dbReference type="Gene3D" id="3.30.70.370">
    <property type="match status" value="1"/>
</dbReference>
<dbReference type="GO" id="GO:0003677">
    <property type="term" value="F:DNA binding"/>
    <property type="evidence" value="ECO:0007669"/>
    <property type="project" value="InterPro"/>
</dbReference>
<evidence type="ECO:0000256" key="1">
    <source>
        <dbReference type="ARBA" id="ARBA00012417"/>
    </source>
</evidence>
<organism evidence="7">
    <name type="scientific">Lygus hesperus</name>
    <name type="common">Western plant bug</name>
    <dbReference type="NCBI Taxonomy" id="30085"/>
    <lineage>
        <taxon>Eukaryota</taxon>
        <taxon>Metazoa</taxon>
        <taxon>Ecdysozoa</taxon>
        <taxon>Arthropoda</taxon>
        <taxon>Hexapoda</taxon>
        <taxon>Insecta</taxon>
        <taxon>Pterygota</taxon>
        <taxon>Neoptera</taxon>
        <taxon>Paraneoptera</taxon>
        <taxon>Hemiptera</taxon>
        <taxon>Heteroptera</taxon>
        <taxon>Panheteroptera</taxon>
        <taxon>Cimicomorpha</taxon>
        <taxon>Miridae</taxon>
        <taxon>Mirini</taxon>
        <taxon>Lygus</taxon>
    </lineage>
</organism>
<dbReference type="InterPro" id="IPR019760">
    <property type="entry name" value="DNA-dir_DNA_pol_A_CS"/>
</dbReference>
<dbReference type="PRINTS" id="PR00868">
    <property type="entry name" value="DNAPOLI"/>
</dbReference>
<dbReference type="InterPro" id="IPR002298">
    <property type="entry name" value="DNA_polymerase_A"/>
</dbReference>
<dbReference type="AlphaFoldDB" id="A0A0A9Z757"/>
<dbReference type="EMBL" id="GBHO01003863">
    <property type="protein sequence ID" value="JAG39741.1"/>
    <property type="molecule type" value="Transcribed_RNA"/>
</dbReference>
<dbReference type="Pfam" id="PF00476">
    <property type="entry name" value="DNA_pol_A"/>
    <property type="match status" value="1"/>
</dbReference>
<dbReference type="PANTHER" id="PTHR10133:SF40">
    <property type="entry name" value="DNA POLYMERASE I PROTEIN B, PUTATIVE-RELATED"/>
    <property type="match status" value="1"/>
</dbReference>
<dbReference type="SMART" id="SM00482">
    <property type="entry name" value="POLAc"/>
    <property type="match status" value="1"/>
</dbReference>
<dbReference type="Gene3D" id="1.10.150.20">
    <property type="entry name" value="5' to 3' exonuclease, C-terminal subdomain"/>
    <property type="match status" value="1"/>
</dbReference>
<name>A0A0A9Z757_LYGHE</name>
<dbReference type="GO" id="GO:0006261">
    <property type="term" value="P:DNA-templated DNA replication"/>
    <property type="evidence" value="ECO:0007669"/>
    <property type="project" value="InterPro"/>
</dbReference>
<accession>A0A0A9Z757</accession>
<dbReference type="GO" id="GO:0006302">
    <property type="term" value="P:double-strand break repair"/>
    <property type="evidence" value="ECO:0007669"/>
    <property type="project" value="TreeGrafter"/>
</dbReference>
<dbReference type="PANTHER" id="PTHR10133">
    <property type="entry name" value="DNA POLYMERASE I"/>
    <property type="match status" value="1"/>
</dbReference>
<proteinExistence type="predicted"/>
<protein>
    <recommendedName>
        <fullName evidence="1">DNA-directed DNA polymerase</fullName>
        <ecNumber evidence="1">2.7.7.7</ecNumber>
    </recommendedName>
</protein>
<evidence type="ECO:0000256" key="4">
    <source>
        <dbReference type="ARBA" id="ARBA00022932"/>
    </source>
</evidence>
<evidence type="ECO:0000259" key="6">
    <source>
        <dbReference type="SMART" id="SM00482"/>
    </source>
</evidence>